<dbReference type="STRING" id="915059.NH26_10260"/>
<accession>A0A1S1Z0D2</accession>
<dbReference type="InterPro" id="IPR053841">
    <property type="entry name" value="MksE"/>
</dbReference>
<dbReference type="OrthoDB" id="9808028at2"/>
<sequence>MPRENYNKQIFEILSKGHFISSNSINPTQKKLYQYLENEKEAVQDYFDQIGFYLVEGKDCFYFSREEEKNTLKSKLERAMRWISILDFFKSYDESFGVGTQITPSEISSVIGVNQNLKNKLNLLKRITKKEKYDESVNELFEILKKEGFVEVINDLSMTYKVLNSFSYLEELILSIDIEEPTTNEN</sequence>
<keyword evidence="2" id="KW-1185">Reference proteome</keyword>
<proteinExistence type="predicted"/>
<evidence type="ECO:0008006" key="3">
    <source>
        <dbReference type="Google" id="ProtNLM"/>
    </source>
</evidence>
<dbReference type="RefSeq" id="WP_044229205.1">
    <property type="nucleotide sequence ID" value="NZ_JRYR02000001.1"/>
</dbReference>
<comment type="caution">
    <text evidence="1">The sequence shown here is derived from an EMBL/GenBank/DDBJ whole genome shotgun (WGS) entry which is preliminary data.</text>
</comment>
<dbReference type="AlphaFoldDB" id="A0A1S1Z0D2"/>
<dbReference type="Pfam" id="PF21980">
    <property type="entry name" value="MksE"/>
    <property type="match status" value="1"/>
</dbReference>
<name>A0A1S1Z0D2_FLAPC</name>
<dbReference type="Proteomes" id="UP000179797">
    <property type="component" value="Unassembled WGS sequence"/>
</dbReference>
<gene>
    <name evidence="1" type="ORF">NH26_10260</name>
</gene>
<dbReference type="EMBL" id="JRYR02000001">
    <property type="protein sequence ID" value="OHX66711.1"/>
    <property type="molecule type" value="Genomic_DNA"/>
</dbReference>
<protein>
    <recommendedName>
        <fullName evidence="3">DUF4194 domain-containing protein</fullName>
    </recommendedName>
</protein>
<organism evidence="1 2">
    <name type="scientific">Flammeovirga pacifica</name>
    <dbReference type="NCBI Taxonomy" id="915059"/>
    <lineage>
        <taxon>Bacteria</taxon>
        <taxon>Pseudomonadati</taxon>
        <taxon>Bacteroidota</taxon>
        <taxon>Cytophagia</taxon>
        <taxon>Cytophagales</taxon>
        <taxon>Flammeovirgaceae</taxon>
        <taxon>Flammeovirga</taxon>
    </lineage>
</organism>
<evidence type="ECO:0000313" key="1">
    <source>
        <dbReference type="EMBL" id="OHX66711.1"/>
    </source>
</evidence>
<reference evidence="1 2" key="1">
    <citation type="journal article" date="2012" name="Int. J. Syst. Evol. Microbiol.">
        <title>Flammeovirga pacifica sp. nov., isolated from deep-sea sediment.</title>
        <authorList>
            <person name="Xu H."/>
            <person name="Fu Y."/>
            <person name="Yang N."/>
            <person name="Ding Z."/>
            <person name="Lai Q."/>
            <person name="Zeng R."/>
        </authorList>
    </citation>
    <scope>NUCLEOTIDE SEQUENCE [LARGE SCALE GENOMIC DNA]</scope>
    <source>
        <strain evidence="2">DSM 24597 / LMG 26175 / WPAGA1</strain>
    </source>
</reference>
<evidence type="ECO:0000313" key="2">
    <source>
        <dbReference type="Proteomes" id="UP000179797"/>
    </source>
</evidence>